<accession>A0A9P7YKA8</accession>
<protein>
    <submittedName>
        <fullName evidence="1">Uncharacterized protein</fullName>
    </submittedName>
</protein>
<dbReference type="OrthoDB" id="2679825at2759"/>
<dbReference type="Proteomes" id="UP000824998">
    <property type="component" value="Unassembled WGS sequence"/>
</dbReference>
<dbReference type="InterPro" id="IPR054208">
    <property type="entry name" value="DUF6914"/>
</dbReference>
<proteinExistence type="predicted"/>
<dbReference type="Pfam" id="PF21858">
    <property type="entry name" value="DUF6914"/>
    <property type="match status" value="1"/>
</dbReference>
<evidence type="ECO:0000313" key="1">
    <source>
        <dbReference type="EMBL" id="KAG9234573.1"/>
    </source>
</evidence>
<comment type="caution">
    <text evidence="1">The sequence shown here is derived from an EMBL/GenBank/DDBJ whole genome shotgun (WGS) entry which is preliminary data.</text>
</comment>
<sequence>LLVRVLLGGLSGKDVVERLFAEVPVVQGDPDFTCVTWVRQALLALHQAGIIRTGDTFDWDNIRGTALEHVEKKQEGRFNTGWEGDSSRVATFDMMLSREVCR</sequence>
<feature type="non-terminal residue" evidence="1">
    <location>
        <position position="1"/>
    </location>
</feature>
<keyword evidence="2" id="KW-1185">Reference proteome</keyword>
<gene>
    <name evidence="1" type="ORF">BJ875DRAFT_376139</name>
</gene>
<reference evidence="1" key="1">
    <citation type="journal article" date="2021" name="IMA Fungus">
        <title>Genomic characterization of three marine fungi, including Emericellopsis atlantica sp. nov. with signatures of a generalist lifestyle and marine biomass degradation.</title>
        <authorList>
            <person name="Hagestad O.C."/>
            <person name="Hou L."/>
            <person name="Andersen J.H."/>
            <person name="Hansen E.H."/>
            <person name="Altermark B."/>
            <person name="Li C."/>
            <person name="Kuhnert E."/>
            <person name="Cox R.J."/>
            <person name="Crous P.W."/>
            <person name="Spatafora J.W."/>
            <person name="Lail K."/>
            <person name="Amirebrahimi M."/>
            <person name="Lipzen A."/>
            <person name="Pangilinan J."/>
            <person name="Andreopoulos W."/>
            <person name="Hayes R.D."/>
            <person name="Ng V."/>
            <person name="Grigoriev I.V."/>
            <person name="Jackson S.A."/>
            <person name="Sutton T.D.S."/>
            <person name="Dobson A.D.W."/>
            <person name="Rama T."/>
        </authorList>
    </citation>
    <scope>NUCLEOTIDE SEQUENCE</scope>
    <source>
        <strain evidence="1">TRa018bII</strain>
    </source>
</reference>
<evidence type="ECO:0000313" key="2">
    <source>
        <dbReference type="Proteomes" id="UP000824998"/>
    </source>
</evidence>
<name>A0A9P7YKA8_9HELO</name>
<dbReference type="EMBL" id="MU251458">
    <property type="protein sequence ID" value="KAG9234573.1"/>
    <property type="molecule type" value="Genomic_DNA"/>
</dbReference>
<dbReference type="AlphaFoldDB" id="A0A9P7YKA8"/>
<organism evidence="1 2">
    <name type="scientific">Amylocarpus encephaloides</name>
    <dbReference type="NCBI Taxonomy" id="45428"/>
    <lineage>
        <taxon>Eukaryota</taxon>
        <taxon>Fungi</taxon>
        <taxon>Dikarya</taxon>
        <taxon>Ascomycota</taxon>
        <taxon>Pezizomycotina</taxon>
        <taxon>Leotiomycetes</taxon>
        <taxon>Helotiales</taxon>
        <taxon>Helotiales incertae sedis</taxon>
        <taxon>Amylocarpus</taxon>
    </lineage>
</organism>